<dbReference type="CDD" id="cd00161">
    <property type="entry name" value="beta-trefoil_Ricin-like"/>
    <property type="match status" value="1"/>
</dbReference>
<dbReference type="EMBL" id="MN740726">
    <property type="protein sequence ID" value="QHS80896.1"/>
    <property type="molecule type" value="Genomic_DNA"/>
</dbReference>
<accession>A0A6C0AMQ4</accession>
<dbReference type="Gene3D" id="2.80.10.50">
    <property type="match status" value="1"/>
</dbReference>
<evidence type="ECO:0000259" key="1">
    <source>
        <dbReference type="Pfam" id="PF00652"/>
    </source>
</evidence>
<protein>
    <recommendedName>
        <fullName evidence="1">Ricin B lectin domain-containing protein</fullName>
    </recommendedName>
</protein>
<dbReference type="Pfam" id="PF00652">
    <property type="entry name" value="Ricin_B_lectin"/>
    <property type="match status" value="1"/>
</dbReference>
<sequence length="99" mass="10895">MQNFVMMKAEQGQLWSLDANGNLCNKHNKCLAAASGNNGQRMVQFDKNSQDGQLWSFINGNLCNKYNKCLASPGNKPNNGVGLIQWSASGEQGQQWAFV</sequence>
<dbReference type="SUPFAM" id="SSF50370">
    <property type="entry name" value="Ricin B-like lectins"/>
    <property type="match status" value="1"/>
</dbReference>
<reference evidence="2" key="1">
    <citation type="journal article" date="2020" name="Nature">
        <title>Giant virus diversity and host interactions through global metagenomics.</title>
        <authorList>
            <person name="Schulz F."/>
            <person name="Roux S."/>
            <person name="Paez-Espino D."/>
            <person name="Jungbluth S."/>
            <person name="Walsh D.A."/>
            <person name="Denef V.J."/>
            <person name="McMahon K.D."/>
            <person name="Konstantinidis K.T."/>
            <person name="Eloe-Fadrosh E.A."/>
            <person name="Kyrpides N.C."/>
            <person name="Woyke T."/>
        </authorList>
    </citation>
    <scope>NUCLEOTIDE SEQUENCE</scope>
    <source>
        <strain evidence="2">GVMAG-S-1091796-13</strain>
    </source>
</reference>
<dbReference type="InterPro" id="IPR035992">
    <property type="entry name" value="Ricin_B-like_lectins"/>
</dbReference>
<dbReference type="AlphaFoldDB" id="A0A6C0AMQ4"/>
<name>A0A6C0AMQ4_9ZZZZ</name>
<organism evidence="2">
    <name type="scientific">viral metagenome</name>
    <dbReference type="NCBI Taxonomy" id="1070528"/>
    <lineage>
        <taxon>unclassified sequences</taxon>
        <taxon>metagenomes</taxon>
        <taxon>organismal metagenomes</taxon>
    </lineage>
</organism>
<dbReference type="PROSITE" id="PS50231">
    <property type="entry name" value="RICIN_B_LECTIN"/>
    <property type="match status" value="1"/>
</dbReference>
<dbReference type="InterPro" id="IPR000772">
    <property type="entry name" value="Ricin_B_lectin"/>
</dbReference>
<evidence type="ECO:0000313" key="2">
    <source>
        <dbReference type="EMBL" id="QHS80896.1"/>
    </source>
</evidence>
<proteinExistence type="predicted"/>
<feature type="domain" description="Ricin B lectin" evidence="1">
    <location>
        <begin position="11"/>
        <end position="96"/>
    </location>
</feature>